<gene>
    <name evidence="1" type="ORF">EFB08_04135</name>
</gene>
<proteinExistence type="predicted"/>
<sequence length="217" mass="24361">MESSPLIVPAPWKLTGDGMVWLYSIPKAFNLQYGFLSDFQKNTYKTGVGAVMLMNYQTSDAGPYQELLYIPALFSVQGKLAFSISKIYVSTESSALRGRQNWGIPKEVAEFSFLNFKEGTRTVEVRQGSSPFFSAQVKPWGPKFPFTTRLFPLNRIVQQQGGRFLLTQPEAHGRAQLASLVKIYSESSFFPPVQKVKPLATVRLSDFLMTFPVPEVV</sequence>
<dbReference type="PANTHER" id="PTHR40518:SF1">
    <property type="entry name" value="ACETOACETATE DECARBOXYLASE"/>
    <property type="match status" value="1"/>
</dbReference>
<dbReference type="Gene3D" id="2.40.400.10">
    <property type="entry name" value="Acetoacetate decarboxylase-like"/>
    <property type="match status" value="1"/>
</dbReference>
<dbReference type="SUPFAM" id="SSF160104">
    <property type="entry name" value="Acetoacetate decarboxylase-like"/>
    <property type="match status" value="1"/>
</dbReference>
<dbReference type="PANTHER" id="PTHR40518">
    <property type="entry name" value="ACETOACETATE DECARBOXYLASE"/>
    <property type="match status" value="1"/>
</dbReference>
<dbReference type="OrthoDB" id="323772at2"/>
<dbReference type="Proteomes" id="UP000272117">
    <property type="component" value="Unassembled WGS sequence"/>
</dbReference>
<dbReference type="InterPro" id="IPR010451">
    <property type="entry name" value="Acetoacetate_decarboxylase"/>
</dbReference>
<name>A0A3M9MY39_9BACT</name>
<dbReference type="AlphaFoldDB" id="A0A3M9MY39"/>
<reference evidence="1 2" key="1">
    <citation type="submission" date="2018-11" db="EMBL/GenBank/DDBJ databases">
        <title>Rufibacter latericius sp. nov., isolated from water in Baiyang Lake.</title>
        <authorList>
            <person name="Yang Y."/>
        </authorList>
    </citation>
    <scope>NUCLEOTIDE SEQUENCE [LARGE SCALE GENOMIC DNA]</scope>
    <source>
        <strain evidence="1 2">R-22-1c-1</strain>
    </source>
</reference>
<dbReference type="RefSeq" id="WP_123125678.1">
    <property type="nucleotide sequence ID" value="NZ_RJJD01000002.1"/>
</dbReference>
<dbReference type="GO" id="GO:0016829">
    <property type="term" value="F:lyase activity"/>
    <property type="evidence" value="ECO:0007669"/>
    <property type="project" value="InterPro"/>
</dbReference>
<comment type="caution">
    <text evidence="1">The sequence shown here is derived from an EMBL/GenBank/DDBJ whole genome shotgun (WGS) entry which is preliminary data.</text>
</comment>
<accession>A0A3M9MY39</accession>
<keyword evidence="2" id="KW-1185">Reference proteome</keyword>
<organism evidence="1 2">
    <name type="scientific">Rufibacter latericius</name>
    <dbReference type="NCBI Taxonomy" id="2487040"/>
    <lineage>
        <taxon>Bacteria</taxon>
        <taxon>Pseudomonadati</taxon>
        <taxon>Bacteroidota</taxon>
        <taxon>Cytophagia</taxon>
        <taxon>Cytophagales</taxon>
        <taxon>Hymenobacteraceae</taxon>
        <taxon>Rufibacter</taxon>
    </lineage>
</organism>
<evidence type="ECO:0008006" key="3">
    <source>
        <dbReference type="Google" id="ProtNLM"/>
    </source>
</evidence>
<dbReference type="Pfam" id="PF06314">
    <property type="entry name" value="ADC"/>
    <property type="match status" value="1"/>
</dbReference>
<evidence type="ECO:0000313" key="1">
    <source>
        <dbReference type="EMBL" id="RNI30461.1"/>
    </source>
</evidence>
<evidence type="ECO:0000313" key="2">
    <source>
        <dbReference type="Proteomes" id="UP000272117"/>
    </source>
</evidence>
<dbReference type="EMBL" id="RJJD01000002">
    <property type="protein sequence ID" value="RNI30461.1"/>
    <property type="molecule type" value="Genomic_DNA"/>
</dbReference>
<protein>
    <recommendedName>
        <fullName evidence="3">Acetoacetate decarboxylase</fullName>
    </recommendedName>
</protein>
<dbReference type="InterPro" id="IPR023375">
    <property type="entry name" value="ADC_dom_sf"/>
</dbReference>